<comment type="caution">
    <text evidence="5">The sequence shown here is derived from an EMBL/GenBank/DDBJ whole genome shotgun (WGS) entry which is preliminary data.</text>
</comment>
<organism evidence="5 6">
    <name type="scientific">Rubripirellula tenax</name>
    <dbReference type="NCBI Taxonomy" id="2528015"/>
    <lineage>
        <taxon>Bacteria</taxon>
        <taxon>Pseudomonadati</taxon>
        <taxon>Planctomycetota</taxon>
        <taxon>Planctomycetia</taxon>
        <taxon>Pirellulales</taxon>
        <taxon>Pirellulaceae</taxon>
        <taxon>Rubripirellula</taxon>
    </lineage>
</organism>
<dbReference type="Gene3D" id="2.60.120.230">
    <property type="match status" value="1"/>
</dbReference>
<protein>
    <recommendedName>
        <fullName evidence="7">Thiol-disulfide oxidoreductase</fullName>
    </recommendedName>
</protein>
<dbReference type="EMBL" id="SJPW01000001">
    <property type="protein sequence ID" value="TWU60746.1"/>
    <property type="molecule type" value="Genomic_DNA"/>
</dbReference>
<evidence type="ECO:0008006" key="7">
    <source>
        <dbReference type="Google" id="ProtNLM"/>
    </source>
</evidence>
<feature type="domain" description="EF-hand" evidence="3">
    <location>
        <begin position="603"/>
        <end position="638"/>
    </location>
</feature>
<dbReference type="Gene3D" id="3.40.30.10">
    <property type="entry name" value="Glutaredoxin"/>
    <property type="match status" value="1"/>
</dbReference>
<dbReference type="SUPFAM" id="SSF49742">
    <property type="entry name" value="PHM/PNGase F"/>
    <property type="match status" value="2"/>
</dbReference>
<dbReference type="SUPFAM" id="SSF52833">
    <property type="entry name" value="Thioredoxin-like"/>
    <property type="match status" value="1"/>
</dbReference>
<keyword evidence="6" id="KW-1185">Reference proteome</keyword>
<feature type="chain" id="PRO_5023010441" description="Thiol-disulfide oxidoreductase" evidence="2">
    <location>
        <begin position="20"/>
        <end position="662"/>
    </location>
</feature>
<feature type="signal peptide" evidence="2">
    <location>
        <begin position="1"/>
        <end position="19"/>
    </location>
</feature>
<dbReference type="InterPro" id="IPR036939">
    <property type="entry name" value="Cu2_ascorb_mOase_N_sf"/>
</dbReference>
<evidence type="ECO:0000259" key="4">
    <source>
        <dbReference type="PROSITE" id="PS51352"/>
    </source>
</evidence>
<dbReference type="InterPro" id="IPR024548">
    <property type="entry name" value="Cu2_monoox_C"/>
</dbReference>
<dbReference type="InterPro" id="IPR008977">
    <property type="entry name" value="PHM/PNGase_F_dom_sf"/>
</dbReference>
<keyword evidence="2" id="KW-0732">Signal</keyword>
<proteinExistence type="predicted"/>
<evidence type="ECO:0000259" key="3">
    <source>
        <dbReference type="PROSITE" id="PS50222"/>
    </source>
</evidence>
<dbReference type="AlphaFoldDB" id="A0A5C6FG39"/>
<evidence type="ECO:0000313" key="6">
    <source>
        <dbReference type="Proteomes" id="UP000318288"/>
    </source>
</evidence>
<dbReference type="Gene3D" id="1.10.238.10">
    <property type="entry name" value="EF-hand"/>
    <property type="match status" value="1"/>
</dbReference>
<dbReference type="Pfam" id="PF03712">
    <property type="entry name" value="Cu2_monoox_C"/>
    <property type="match status" value="1"/>
</dbReference>
<dbReference type="Pfam" id="PF00578">
    <property type="entry name" value="AhpC-TSA"/>
    <property type="match status" value="1"/>
</dbReference>
<gene>
    <name evidence="5" type="ORF">Poly51_10270</name>
</gene>
<dbReference type="PANTHER" id="PTHR43640">
    <property type="entry name" value="OS07G0260300 PROTEIN"/>
    <property type="match status" value="1"/>
</dbReference>
<reference evidence="5 6" key="1">
    <citation type="submission" date="2019-02" db="EMBL/GenBank/DDBJ databases">
        <title>Deep-cultivation of Planctomycetes and their phenomic and genomic characterization uncovers novel biology.</title>
        <authorList>
            <person name="Wiegand S."/>
            <person name="Jogler M."/>
            <person name="Boedeker C."/>
            <person name="Pinto D."/>
            <person name="Vollmers J."/>
            <person name="Rivas-Marin E."/>
            <person name="Kohn T."/>
            <person name="Peeters S.H."/>
            <person name="Heuer A."/>
            <person name="Rast P."/>
            <person name="Oberbeckmann S."/>
            <person name="Bunk B."/>
            <person name="Jeske O."/>
            <person name="Meyerdierks A."/>
            <person name="Storesund J.E."/>
            <person name="Kallscheuer N."/>
            <person name="Luecker S."/>
            <person name="Lage O.M."/>
            <person name="Pohl T."/>
            <person name="Merkel B.J."/>
            <person name="Hornburger P."/>
            <person name="Mueller R.-W."/>
            <person name="Bruemmer F."/>
            <person name="Labrenz M."/>
            <person name="Spormann A.M."/>
            <person name="Op Den Camp H."/>
            <person name="Overmann J."/>
            <person name="Amann R."/>
            <person name="Jetten M.S.M."/>
            <person name="Mascher T."/>
            <person name="Medema M.H."/>
            <person name="Devos D.P."/>
            <person name="Kaster A.-K."/>
            <person name="Ovreas L."/>
            <person name="Rohde M."/>
            <person name="Galperin M.Y."/>
            <person name="Jogler C."/>
        </authorList>
    </citation>
    <scope>NUCLEOTIDE SEQUENCE [LARGE SCALE GENOMIC DNA]</scope>
    <source>
        <strain evidence="5 6">Poly51</strain>
    </source>
</reference>
<feature type="domain" description="Thioredoxin" evidence="4">
    <location>
        <begin position="24"/>
        <end position="176"/>
    </location>
</feature>
<dbReference type="InterPro" id="IPR036249">
    <property type="entry name" value="Thioredoxin-like_sf"/>
</dbReference>
<dbReference type="GO" id="GO:0016715">
    <property type="term" value="F:oxidoreductase activity, acting on paired donors, with incorporation or reduction of molecular oxygen, reduced ascorbate as one donor, and incorporation of one atom of oxygen"/>
    <property type="evidence" value="ECO:0007669"/>
    <property type="project" value="InterPro"/>
</dbReference>
<dbReference type="PROSITE" id="PS50222">
    <property type="entry name" value="EF_HAND_2"/>
    <property type="match status" value="1"/>
</dbReference>
<dbReference type="RefSeq" id="WP_246114265.1">
    <property type="nucleotide sequence ID" value="NZ_SJPW01000001.1"/>
</dbReference>
<dbReference type="PROSITE" id="PS51352">
    <property type="entry name" value="THIOREDOXIN_2"/>
    <property type="match status" value="1"/>
</dbReference>
<dbReference type="InterPro" id="IPR047262">
    <property type="entry name" value="PRX-like1"/>
</dbReference>
<dbReference type="Gene3D" id="2.60.120.310">
    <property type="entry name" value="Copper type II, ascorbate-dependent monooxygenase, N-terminal domain"/>
    <property type="match status" value="1"/>
</dbReference>
<evidence type="ECO:0000256" key="1">
    <source>
        <dbReference type="ARBA" id="ARBA00023157"/>
    </source>
</evidence>
<name>A0A5C6FG39_9BACT</name>
<dbReference type="InterPro" id="IPR000866">
    <property type="entry name" value="AhpC/TSA"/>
</dbReference>
<accession>A0A5C6FG39</accession>
<dbReference type="InterPro" id="IPR013766">
    <property type="entry name" value="Thioredoxin_domain"/>
</dbReference>
<dbReference type="GO" id="GO:0005507">
    <property type="term" value="F:copper ion binding"/>
    <property type="evidence" value="ECO:0007669"/>
    <property type="project" value="InterPro"/>
</dbReference>
<dbReference type="GO" id="GO:0005509">
    <property type="term" value="F:calcium ion binding"/>
    <property type="evidence" value="ECO:0007669"/>
    <property type="project" value="InterPro"/>
</dbReference>
<dbReference type="GO" id="GO:0016209">
    <property type="term" value="F:antioxidant activity"/>
    <property type="evidence" value="ECO:0007669"/>
    <property type="project" value="InterPro"/>
</dbReference>
<dbReference type="SUPFAM" id="SSF47473">
    <property type="entry name" value="EF-hand"/>
    <property type="match status" value="1"/>
</dbReference>
<evidence type="ECO:0000313" key="5">
    <source>
        <dbReference type="EMBL" id="TWU60746.1"/>
    </source>
</evidence>
<keyword evidence="1" id="KW-1015">Disulfide bond</keyword>
<dbReference type="InterPro" id="IPR014784">
    <property type="entry name" value="Cu2_ascorb_mOase-like_C"/>
</dbReference>
<dbReference type="InterPro" id="IPR002048">
    <property type="entry name" value="EF_hand_dom"/>
</dbReference>
<evidence type="ECO:0000256" key="2">
    <source>
        <dbReference type="SAM" id="SignalP"/>
    </source>
</evidence>
<dbReference type="Proteomes" id="UP000318288">
    <property type="component" value="Unassembled WGS sequence"/>
</dbReference>
<dbReference type="PANTHER" id="PTHR43640:SF1">
    <property type="entry name" value="THIOREDOXIN-DEPENDENT PEROXIREDOXIN"/>
    <property type="match status" value="1"/>
</dbReference>
<sequence precursor="true">MRTLVCFGLMLLASATVFATDANPILPSVVKPFSLPDINGEIVTVSPDDAADFTVLCFLGTECPLARLYGPRLQVMADQFADADVRFVGVNSNIQDSMDEIRHYAKVHEIRFPLAKDYDRSVALAVAATRTPEVIVIDRVGVVRYRGRIDDQYEPGIARDEATRHDLRDAIESLVAGKVVADPTTTPVGCLIALPRTVQQDASVTYCDQISRVLQKHCVECHRAGEIGPFALDDYDEVVGWADMSLEVIDQHRMPPWHAAEGHAPLANARSMPESDKKLLRDWVDAGMPYGSAADRPEPTTYVDGWQLPQQPDLVLAMSKTPFEIPADQTVEYQYYVVDADFETDRWVKAAEVIPGNRAAVHHSIAFVRPPDGADFREIRLLSAYVPGQRRSELPDGYAQRIPAGSRIIFQMHYTPTGKPETDITRIGLVFAEESDVTHEVVTLGGIEQDFEIPPGEARYTVNGTIGYFPRNGELLSIMPHMHLRGKSFSFAVVRGTQSRTLLEVPAYDFNWQHNYAFADSVKLADVDELSFTATFDNSTDNPTNPDPTEYVTWGDQTWQEMAVTFVAVAVPRQIVHRNATPVQTVVAGSVPDPVAETKRREKAIRFADDYFAKFDKNDDGAIHEDELPHSVRIFAFHSFDHNRDQSITKDEIQSESDWRNQ</sequence>
<dbReference type="InterPro" id="IPR011992">
    <property type="entry name" value="EF-hand-dom_pair"/>
</dbReference>